<reference evidence="4" key="1">
    <citation type="journal article" date="2019" name="Int. J. Syst. Evol. Microbiol.">
        <title>The Global Catalogue of Microorganisms (GCM) 10K type strain sequencing project: providing services to taxonomists for standard genome sequencing and annotation.</title>
        <authorList>
            <consortium name="The Broad Institute Genomics Platform"/>
            <consortium name="The Broad Institute Genome Sequencing Center for Infectious Disease"/>
            <person name="Wu L."/>
            <person name="Ma J."/>
        </authorList>
    </citation>
    <scope>NUCLEOTIDE SEQUENCE [LARGE SCALE GENOMIC DNA]</scope>
    <source>
        <strain evidence="4">JCM 12607</strain>
    </source>
</reference>
<dbReference type="EMBL" id="JBHTGL010000008">
    <property type="protein sequence ID" value="MFD0623239.1"/>
    <property type="molecule type" value="Genomic_DNA"/>
</dbReference>
<dbReference type="PANTHER" id="PTHR31964:SF113">
    <property type="entry name" value="USPA DOMAIN-CONTAINING PROTEIN"/>
    <property type="match status" value="1"/>
</dbReference>
<feature type="domain" description="UspA" evidence="2">
    <location>
        <begin position="154"/>
        <end position="290"/>
    </location>
</feature>
<dbReference type="PANTHER" id="PTHR31964">
    <property type="entry name" value="ADENINE NUCLEOTIDE ALPHA HYDROLASES-LIKE SUPERFAMILY PROTEIN"/>
    <property type="match status" value="1"/>
</dbReference>
<organism evidence="3 4">
    <name type="scientific">Streptomyces sanglieri</name>
    <dbReference type="NCBI Taxonomy" id="193460"/>
    <lineage>
        <taxon>Bacteria</taxon>
        <taxon>Bacillati</taxon>
        <taxon>Actinomycetota</taxon>
        <taxon>Actinomycetes</taxon>
        <taxon>Kitasatosporales</taxon>
        <taxon>Streptomycetaceae</taxon>
        <taxon>Streptomyces</taxon>
    </lineage>
</organism>
<accession>A0ABW2WTY9</accession>
<keyword evidence="4" id="KW-1185">Reference proteome</keyword>
<name>A0ABW2WTY9_9ACTN</name>
<sequence>MGMMTLPLVSGVDGSESSLRAVDWAADEAALHGLPLRLVYAFGWEQYEGAALALSLGRPPERALADCIVDTAAERVRRRHPGVDISAEATPEDAVIALLHEGHNAEALITGDRGRGGFTGLLLGSVGLAVAARAPCPVIVVRGDKAGIEGGHGRILLGVGEPESGSAAVRFAFREVGARGCELDAVRAWRCPSHNRADPRRTASEHLYHKERAATLIDEAMAASVQDHPTVRLHSAAVEGPAAKVLVRRSAAADLIVVGAHRCRGHFGLQLGRVAHTLLHHADCPVAVVPLAP</sequence>
<evidence type="ECO:0000313" key="4">
    <source>
        <dbReference type="Proteomes" id="UP001596915"/>
    </source>
</evidence>
<evidence type="ECO:0000313" key="3">
    <source>
        <dbReference type="EMBL" id="MFD0623239.1"/>
    </source>
</evidence>
<dbReference type="Proteomes" id="UP001596915">
    <property type="component" value="Unassembled WGS sequence"/>
</dbReference>
<dbReference type="InterPro" id="IPR006016">
    <property type="entry name" value="UspA"/>
</dbReference>
<feature type="domain" description="UspA" evidence="2">
    <location>
        <begin position="8"/>
        <end position="142"/>
    </location>
</feature>
<evidence type="ECO:0000256" key="1">
    <source>
        <dbReference type="ARBA" id="ARBA00008791"/>
    </source>
</evidence>
<comment type="similarity">
    <text evidence="1">Belongs to the universal stress protein A family.</text>
</comment>
<dbReference type="PRINTS" id="PR01438">
    <property type="entry name" value="UNVRSLSTRESS"/>
</dbReference>
<protein>
    <submittedName>
        <fullName evidence="3">Universal stress protein</fullName>
    </submittedName>
</protein>
<dbReference type="InterPro" id="IPR006015">
    <property type="entry name" value="Universal_stress_UspA"/>
</dbReference>
<dbReference type="Pfam" id="PF00582">
    <property type="entry name" value="Usp"/>
    <property type="match status" value="2"/>
</dbReference>
<comment type="caution">
    <text evidence="3">The sequence shown here is derived from an EMBL/GenBank/DDBJ whole genome shotgun (WGS) entry which is preliminary data.</text>
</comment>
<dbReference type="InterPro" id="IPR014729">
    <property type="entry name" value="Rossmann-like_a/b/a_fold"/>
</dbReference>
<proteinExistence type="inferred from homology"/>
<gene>
    <name evidence="3" type="ORF">ACFQ2K_10940</name>
</gene>
<dbReference type="SUPFAM" id="SSF52402">
    <property type="entry name" value="Adenine nucleotide alpha hydrolases-like"/>
    <property type="match status" value="2"/>
</dbReference>
<evidence type="ECO:0000259" key="2">
    <source>
        <dbReference type="Pfam" id="PF00582"/>
    </source>
</evidence>
<dbReference type="Gene3D" id="3.40.50.620">
    <property type="entry name" value="HUPs"/>
    <property type="match status" value="2"/>
</dbReference>